<dbReference type="AlphaFoldDB" id="V4RFX3"/>
<reference evidence="2 3" key="1">
    <citation type="journal article" date="2014" name="Nature">
        <title>Sequential evolution of bacterial morphology by co-option of a developmental regulator.</title>
        <authorList>
            <person name="Jiang C."/>
            <person name="Brown P.J."/>
            <person name="Ducret A."/>
            <person name="Brun Y.V."/>
        </authorList>
    </citation>
    <scope>NUCLEOTIDE SEQUENCE [LARGE SCALE GENOMIC DNA]</scope>
    <source>
        <strain evidence="2 3">DSM 16100</strain>
    </source>
</reference>
<dbReference type="SMART" id="SM00748">
    <property type="entry name" value="HEPN"/>
    <property type="match status" value="1"/>
</dbReference>
<protein>
    <recommendedName>
        <fullName evidence="1">HEPN domain-containing protein</fullName>
    </recommendedName>
</protein>
<proteinExistence type="predicted"/>
<dbReference type="Pfam" id="PF01909">
    <property type="entry name" value="NTP_transf_2"/>
    <property type="match status" value="1"/>
</dbReference>
<dbReference type="InterPro" id="IPR052548">
    <property type="entry name" value="Type_VII_TA_antitoxin"/>
</dbReference>
<dbReference type="EMBL" id="AWGB01000025">
    <property type="protein sequence ID" value="ESQ90243.1"/>
    <property type="molecule type" value="Genomic_DNA"/>
</dbReference>
<dbReference type="STRING" id="1121022.GCA_000376105_03202"/>
<dbReference type="CDD" id="cd05403">
    <property type="entry name" value="NT_KNTase_like"/>
    <property type="match status" value="1"/>
</dbReference>
<dbReference type="GO" id="GO:0016779">
    <property type="term" value="F:nucleotidyltransferase activity"/>
    <property type="evidence" value="ECO:0007669"/>
    <property type="project" value="InterPro"/>
</dbReference>
<dbReference type="Pfam" id="PF05168">
    <property type="entry name" value="HEPN"/>
    <property type="match status" value="1"/>
</dbReference>
<dbReference type="InterPro" id="IPR007842">
    <property type="entry name" value="HEPN_dom"/>
</dbReference>
<dbReference type="Gene3D" id="1.20.120.330">
    <property type="entry name" value="Nucleotidyltransferases domain 2"/>
    <property type="match status" value="1"/>
</dbReference>
<dbReference type="SUPFAM" id="SSF81593">
    <property type="entry name" value="Nucleotidyltransferase substrate binding subunit/domain"/>
    <property type="match status" value="1"/>
</dbReference>
<comment type="caution">
    <text evidence="2">The sequence shown here is derived from an EMBL/GenBank/DDBJ whole genome shotgun (WGS) entry which is preliminary data.</text>
</comment>
<accession>V4RFX3</accession>
<dbReference type="SUPFAM" id="SSF81301">
    <property type="entry name" value="Nucleotidyltransferase"/>
    <property type="match status" value="1"/>
</dbReference>
<evidence type="ECO:0000259" key="1">
    <source>
        <dbReference type="PROSITE" id="PS50910"/>
    </source>
</evidence>
<evidence type="ECO:0000313" key="2">
    <source>
        <dbReference type="EMBL" id="ESQ90243.1"/>
    </source>
</evidence>
<dbReference type="PROSITE" id="PS50910">
    <property type="entry name" value="HEPN"/>
    <property type="match status" value="1"/>
</dbReference>
<dbReference type="PANTHER" id="PTHR33933">
    <property type="entry name" value="NUCLEOTIDYLTRANSFERASE"/>
    <property type="match status" value="1"/>
</dbReference>
<gene>
    <name evidence="2" type="ORF">ABENE_12760</name>
</gene>
<dbReference type="InterPro" id="IPR043519">
    <property type="entry name" value="NT_sf"/>
</dbReference>
<keyword evidence="3" id="KW-1185">Reference proteome</keyword>
<dbReference type="PANTHER" id="PTHR33933:SF1">
    <property type="entry name" value="PROTEIN ADENYLYLTRANSFERASE MNTA-RELATED"/>
    <property type="match status" value="1"/>
</dbReference>
<evidence type="ECO:0000313" key="3">
    <source>
        <dbReference type="Proteomes" id="UP000017837"/>
    </source>
</evidence>
<organism evidence="2 3">
    <name type="scientific">Asticcacaulis benevestitus DSM 16100 = ATCC BAA-896</name>
    <dbReference type="NCBI Taxonomy" id="1121022"/>
    <lineage>
        <taxon>Bacteria</taxon>
        <taxon>Pseudomonadati</taxon>
        <taxon>Pseudomonadota</taxon>
        <taxon>Alphaproteobacteria</taxon>
        <taxon>Caulobacterales</taxon>
        <taxon>Caulobacteraceae</taxon>
        <taxon>Asticcacaulis</taxon>
    </lineage>
</organism>
<feature type="domain" description="HEPN" evidence="1">
    <location>
        <begin position="194"/>
        <end position="314"/>
    </location>
</feature>
<dbReference type="InterPro" id="IPR002934">
    <property type="entry name" value="Polymerase_NTP_transf_dom"/>
</dbReference>
<dbReference type="eggNOG" id="COG2250">
    <property type="taxonomic scope" value="Bacteria"/>
</dbReference>
<dbReference type="eggNOG" id="COG1708">
    <property type="taxonomic scope" value="Bacteria"/>
</dbReference>
<dbReference type="Proteomes" id="UP000017837">
    <property type="component" value="Unassembled WGS sequence"/>
</dbReference>
<dbReference type="Gene3D" id="3.30.460.10">
    <property type="entry name" value="Beta Polymerase, domain 2"/>
    <property type="match status" value="1"/>
</dbReference>
<dbReference type="PATRIC" id="fig|1121022.4.peg.2591"/>
<name>V4RFX3_9CAUL</name>
<sequence length="327" mass="37615">MEYHCIDPLSEVVHKESNIETAMNTDKLDHLPDTKRRELERVVKILFDEFEDATKTALSPKRKAGRILKVILFGSYARGDWVEDRLSGYRSDYDLLVVVNGQDFTDLHTYWDKADQHFIQELTVTQHIKTPVNFIVHSLDDVNDQLARGRPFFSDIARDGILLYDAPGHPLAKPKALERSEVAIEARANFEQWSVSGQEFIEAAEFHISRDHRNKAAFNLHQATEAFYHCLLLTFTLYSPKSHRLSVLRSQAENLDDSLKGIWPSDSKLHRQAFDRLRRAYVEARYSADYQVTDEELIWLVERVSALQAVVQSACERKLSALNAGRS</sequence>